<dbReference type="GO" id="GO:0008360">
    <property type="term" value="P:regulation of cell shape"/>
    <property type="evidence" value="ECO:0007669"/>
    <property type="project" value="UniProtKB-KW"/>
</dbReference>
<comment type="catalytic activity">
    <reaction evidence="16 17 18">
        <text>UDP-N-acetyl-alpha-D-muramoyl-L-alanine + D-glutamate + ATP = UDP-N-acetyl-alpha-D-muramoyl-L-alanyl-D-glutamate + ADP + phosphate + H(+)</text>
        <dbReference type="Rhea" id="RHEA:16429"/>
        <dbReference type="ChEBI" id="CHEBI:15378"/>
        <dbReference type="ChEBI" id="CHEBI:29986"/>
        <dbReference type="ChEBI" id="CHEBI:30616"/>
        <dbReference type="ChEBI" id="CHEBI:43474"/>
        <dbReference type="ChEBI" id="CHEBI:83898"/>
        <dbReference type="ChEBI" id="CHEBI:83900"/>
        <dbReference type="ChEBI" id="CHEBI:456216"/>
        <dbReference type="EC" id="6.3.2.9"/>
    </reaction>
</comment>
<dbReference type="InterPro" id="IPR036565">
    <property type="entry name" value="Mur-like_cat_sf"/>
</dbReference>
<keyword evidence="8 17" id="KW-0436">Ligase</keyword>
<dbReference type="PANTHER" id="PTHR43692">
    <property type="entry name" value="UDP-N-ACETYLMURAMOYLALANINE--D-GLUTAMATE LIGASE"/>
    <property type="match status" value="1"/>
</dbReference>
<evidence type="ECO:0000256" key="3">
    <source>
        <dbReference type="ARBA" id="ARBA00004752"/>
    </source>
</evidence>
<dbReference type="AlphaFoldDB" id="A0A9J6P3Y8"/>
<keyword evidence="10 17" id="KW-0067">ATP-binding</keyword>
<dbReference type="RefSeq" id="WP_250860517.1">
    <property type="nucleotide sequence ID" value="NZ_JAGSOJ010000003.1"/>
</dbReference>
<evidence type="ECO:0000256" key="14">
    <source>
        <dbReference type="ARBA" id="ARBA00030398"/>
    </source>
</evidence>
<dbReference type="GO" id="GO:0005737">
    <property type="term" value="C:cytoplasm"/>
    <property type="evidence" value="ECO:0007669"/>
    <property type="project" value="UniProtKB-SubCell"/>
</dbReference>
<dbReference type="GO" id="GO:0051301">
    <property type="term" value="P:cell division"/>
    <property type="evidence" value="ECO:0007669"/>
    <property type="project" value="UniProtKB-KW"/>
</dbReference>
<name>A0A9J6P3Y8_9CLOT</name>
<proteinExistence type="inferred from homology"/>
<gene>
    <name evidence="17" type="primary">murD</name>
    <name evidence="21" type="ORF">KDK92_16900</name>
</gene>
<protein>
    <recommendedName>
        <fullName evidence="6 17">UDP-N-acetylmuramoylalanine--D-glutamate ligase</fullName>
        <ecNumber evidence="5 17">6.3.2.9</ecNumber>
    </recommendedName>
    <alternativeName>
        <fullName evidence="15 17">D-glutamic acid-adding enzyme</fullName>
    </alternativeName>
    <alternativeName>
        <fullName evidence="14 17">UDP-N-acetylmuramoyl-L-alanyl-D-glutamate synthetase</fullName>
    </alternativeName>
</protein>
<evidence type="ECO:0000256" key="13">
    <source>
        <dbReference type="ARBA" id="ARBA00023316"/>
    </source>
</evidence>
<dbReference type="InterPro" id="IPR013221">
    <property type="entry name" value="Mur_ligase_cen"/>
</dbReference>
<sequence>MSDTKKVFVLGMARSGYEAAKLLASKGYNVIVNDAKTEQNVEQVKELQSLGIKIVLGSHPDDLFDNTFEMIVKNPGISNNHKYVEKAREFNVPVINEMELAFRYFPIGVTIIGVTGSNGKTTTTSIIYDILKKASKSVFFMGNIGYPVCSFVSQLKDKDIAVMEVSDHQLCNVIDFKTNISVLTNLSEAHLDFHGSYDIYKNMKKRIFNHHTKSDIAILNLDDKELLSLTDNIESTKKYFSSSSSNKLSCSIIDGYICYNNDKIIALDEVKIKGRHNYENAMAAIAVVKELGVDNNVIVSVLKTFGGVEHRIEYVKTINNIDFYNDSKATNITSTQKALSSFAKPTILLLGGLDRGHSFAELKDYLINVKLIVAYGESKFRINDFAMEYGIPCKVVDSLEDATEIAYSSSSEGYVVLLSPACASWDQFKDFEVRGNMYKEYVNKL</sequence>
<evidence type="ECO:0000259" key="20">
    <source>
        <dbReference type="Pfam" id="PF08245"/>
    </source>
</evidence>
<evidence type="ECO:0000313" key="22">
    <source>
        <dbReference type="Proteomes" id="UP001056429"/>
    </source>
</evidence>
<feature type="domain" description="Mur ligase C-terminal" evidence="19">
    <location>
        <begin position="310"/>
        <end position="422"/>
    </location>
</feature>
<reference evidence="21" key="1">
    <citation type="journal article" date="2021" name="mSystems">
        <title>Bacteria and Archaea Synergistically Convert Glycine Betaine to Biogenic Methane in the Formosa Cold Seep of the South China Sea.</title>
        <authorList>
            <person name="Li L."/>
            <person name="Zhang W."/>
            <person name="Zhang S."/>
            <person name="Song L."/>
            <person name="Sun Q."/>
            <person name="Zhang H."/>
            <person name="Xiang H."/>
            <person name="Dong X."/>
        </authorList>
    </citation>
    <scope>NUCLEOTIDE SEQUENCE</scope>
    <source>
        <strain evidence="21">ZWT</strain>
    </source>
</reference>
<dbReference type="Pfam" id="PF21799">
    <property type="entry name" value="MurD-like_N"/>
    <property type="match status" value="1"/>
</dbReference>
<dbReference type="NCBIfam" id="TIGR01087">
    <property type="entry name" value="murD"/>
    <property type="match status" value="1"/>
</dbReference>
<evidence type="ECO:0000256" key="7">
    <source>
        <dbReference type="ARBA" id="ARBA00022490"/>
    </source>
</evidence>
<feature type="domain" description="Mur ligase central" evidence="20">
    <location>
        <begin position="114"/>
        <end position="288"/>
    </location>
</feature>
<evidence type="ECO:0000256" key="12">
    <source>
        <dbReference type="ARBA" id="ARBA00022984"/>
    </source>
</evidence>
<dbReference type="Proteomes" id="UP001056429">
    <property type="component" value="Unassembled WGS sequence"/>
</dbReference>
<evidence type="ECO:0000256" key="1">
    <source>
        <dbReference type="ARBA" id="ARBA00002734"/>
    </source>
</evidence>
<evidence type="ECO:0000256" key="4">
    <source>
        <dbReference type="ARBA" id="ARBA00010416"/>
    </source>
</evidence>
<keyword evidence="17 18" id="KW-0132">Cell division</keyword>
<comment type="function">
    <text evidence="1 17 18">Cell wall formation. Catalyzes the addition of glutamate to the nucleotide precursor UDP-N-acetylmuramoyl-L-alanine (UMA).</text>
</comment>
<evidence type="ECO:0000256" key="6">
    <source>
        <dbReference type="ARBA" id="ARBA00015655"/>
    </source>
</evidence>
<evidence type="ECO:0000256" key="9">
    <source>
        <dbReference type="ARBA" id="ARBA00022741"/>
    </source>
</evidence>
<evidence type="ECO:0000256" key="8">
    <source>
        <dbReference type="ARBA" id="ARBA00022598"/>
    </source>
</evidence>
<dbReference type="Pfam" id="PF02875">
    <property type="entry name" value="Mur_ligase_C"/>
    <property type="match status" value="1"/>
</dbReference>
<keyword evidence="13 17" id="KW-0961">Cell wall biogenesis/degradation</keyword>
<dbReference type="Gene3D" id="3.40.50.720">
    <property type="entry name" value="NAD(P)-binding Rossmann-like Domain"/>
    <property type="match status" value="1"/>
</dbReference>
<dbReference type="SUPFAM" id="SSF51984">
    <property type="entry name" value="MurCD N-terminal domain"/>
    <property type="match status" value="1"/>
</dbReference>
<dbReference type="Pfam" id="PF08245">
    <property type="entry name" value="Mur_ligase_M"/>
    <property type="match status" value="1"/>
</dbReference>
<evidence type="ECO:0000313" key="21">
    <source>
        <dbReference type="EMBL" id="MCM1991415.1"/>
    </source>
</evidence>
<comment type="pathway">
    <text evidence="3 17 18">Cell wall biogenesis; peptidoglycan biosynthesis.</text>
</comment>
<evidence type="ECO:0000256" key="18">
    <source>
        <dbReference type="RuleBase" id="RU003664"/>
    </source>
</evidence>
<comment type="subcellular location">
    <subcellularLocation>
        <location evidence="2 17 18">Cytoplasm</location>
    </subcellularLocation>
</comment>
<reference evidence="21" key="2">
    <citation type="submission" date="2021-04" db="EMBL/GenBank/DDBJ databases">
        <authorList>
            <person name="Dong X."/>
        </authorList>
    </citation>
    <scope>NUCLEOTIDE SEQUENCE</scope>
    <source>
        <strain evidence="21">ZWT</strain>
    </source>
</reference>
<keyword evidence="17 18" id="KW-0131">Cell cycle</keyword>
<dbReference type="InterPro" id="IPR005762">
    <property type="entry name" value="MurD"/>
</dbReference>
<dbReference type="EC" id="6.3.2.9" evidence="5 17"/>
<feature type="binding site" evidence="17">
    <location>
        <begin position="116"/>
        <end position="122"/>
    </location>
    <ligand>
        <name>ATP</name>
        <dbReference type="ChEBI" id="CHEBI:30616"/>
    </ligand>
</feature>
<dbReference type="Gene3D" id="3.90.190.20">
    <property type="entry name" value="Mur ligase, C-terminal domain"/>
    <property type="match status" value="1"/>
</dbReference>
<accession>A0A9J6P3Y8</accession>
<dbReference type="HAMAP" id="MF_00639">
    <property type="entry name" value="MurD"/>
    <property type="match status" value="1"/>
</dbReference>
<evidence type="ECO:0000256" key="10">
    <source>
        <dbReference type="ARBA" id="ARBA00022840"/>
    </source>
</evidence>
<evidence type="ECO:0000256" key="17">
    <source>
        <dbReference type="HAMAP-Rule" id="MF_00639"/>
    </source>
</evidence>
<evidence type="ECO:0000256" key="15">
    <source>
        <dbReference type="ARBA" id="ARBA00032324"/>
    </source>
</evidence>
<organism evidence="21 22">
    <name type="scientific">Oceanirhabdus seepicola</name>
    <dbReference type="NCBI Taxonomy" id="2828781"/>
    <lineage>
        <taxon>Bacteria</taxon>
        <taxon>Bacillati</taxon>
        <taxon>Bacillota</taxon>
        <taxon>Clostridia</taxon>
        <taxon>Eubacteriales</taxon>
        <taxon>Clostridiaceae</taxon>
        <taxon>Oceanirhabdus</taxon>
    </lineage>
</organism>
<dbReference type="SUPFAM" id="SSF53623">
    <property type="entry name" value="MurD-like peptide ligases, catalytic domain"/>
    <property type="match status" value="1"/>
</dbReference>
<comment type="caution">
    <text evidence="21">The sequence shown here is derived from an EMBL/GenBank/DDBJ whole genome shotgun (WGS) entry which is preliminary data.</text>
</comment>
<dbReference type="GO" id="GO:0005524">
    <property type="term" value="F:ATP binding"/>
    <property type="evidence" value="ECO:0007669"/>
    <property type="project" value="UniProtKB-UniRule"/>
</dbReference>
<keyword evidence="7 17" id="KW-0963">Cytoplasm</keyword>
<dbReference type="GO" id="GO:0071555">
    <property type="term" value="P:cell wall organization"/>
    <property type="evidence" value="ECO:0007669"/>
    <property type="project" value="UniProtKB-KW"/>
</dbReference>
<evidence type="ECO:0000256" key="16">
    <source>
        <dbReference type="ARBA" id="ARBA00047632"/>
    </source>
</evidence>
<dbReference type="GO" id="GO:0009252">
    <property type="term" value="P:peptidoglycan biosynthetic process"/>
    <property type="evidence" value="ECO:0007669"/>
    <property type="project" value="UniProtKB-UniRule"/>
</dbReference>
<dbReference type="SUPFAM" id="SSF53244">
    <property type="entry name" value="MurD-like peptide ligases, peptide-binding domain"/>
    <property type="match status" value="1"/>
</dbReference>
<dbReference type="InterPro" id="IPR004101">
    <property type="entry name" value="Mur_ligase_C"/>
</dbReference>
<dbReference type="InterPro" id="IPR036615">
    <property type="entry name" value="Mur_ligase_C_dom_sf"/>
</dbReference>
<dbReference type="Gene3D" id="3.40.1190.10">
    <property type="entry name" value="Mur-like, catalytic domain"/>
    <property type="match status" value="1"/>
</dbReference>
<dbReference type="PANTHER" id="PTHR43692:SF1">
    <property type="entry name" value="UDP-N-ACETYLMURAMOYLALANINE--D-GLUTAMATE LIGASE"/>
    <property type="match status" value="1"/>
</dbReference>
<evidence type="ECO:0000256" key="11">
    <source>
        <dbReference type="ARBA" id="ARBA00022960"/>
    </source>
</evidence>
<keyword evidence="9 17" id="KW-0547">Nucleotide-binding</keyword>
<keyword evidence="12 17" id="KW-0573">Peptidoglycan synthesis</keyword>
<evidence type="ECO:0000256" key="5">
    <source>
        <dbReference type="ARBA" id="ARBA00012212"/>
    </source>
</evidence>
<dbReference type="EMBL" id="JAGSOJ010000003">
    <property type="protein sequence ID" value="MCM1991415.1"/>
    <property type="molecule type" value="Genomic_DNA"/>
</dbReference>
<dbReference type="GO" id="GO:0008764">
    <property type="term" value="F:UDP-N-acetylmuramoylalanine-D-glutamate ligase activity"/>
    <property type="evidence" value="ECO:0007669"/>
    <property type="project" value="UniProtKB-UniRule"/>
</dbReference>
<keyword evidence="11 17" id="KW-0133">Cell shape</keyword>
<evidence type="ECO:0000259" key="19">
    <source>
        <dbReference type="Pfam" id="PF02875"/>
    </source>
</evidence>
<comment type="similarity">
    <text evidence="4 17">Belongs to the MurCDEF family.</text>
</comment>
<evidence type="ECO:0000256" key="2">
    <source>
        <dbReference type="ARBA" id="ARBA00004496"/>
    </source>
</evidence>
<keyword evidence="22" id="KW-1185">Reference proteome</keyword>